<evidence type="ECO:0000259" key="10">
    <source>
        <dbReference type="PROSITE" id="PS50103"/>
    </source>
</evidence>
<dbReference type="InterPro" id="IPR000504">
    <property type="entry name" value="RRM_dom"/>
</dbReference>
<keyword evidence="12" id="KW-1185">Reference proteome</keyword>
<protein>
    <recommendedName>
        <fullName evidence="13">C3H1-type domain-containing protein</fullName>
    </recommendedName>
</protein>
<dbReference type="SMART" id="SM00360">
    <property type="entry name" value="RRM"/>
    <property type="match status" value="1"/>
</dbReference>
<evidence type="ECO:0008006" key="13">
    <source>
        <dbReference type="Google" id="ProtNLM"/>
    </source>
</evidence>
<keyword evidence="4 6" id="KW-0694">RNA-binding</keyword>
<dbReference type="GO" id="GO:0003723">
    <property type="term" value="F:RNA binding"/>
    <property type="evidence" value="ECO:0007669"/>
    <property type="project" value="UniProtKB-UniRule"/>
</dbReference>
<evidence type="ECO:0000256" key="2">
    <source>
        <dbReference type="ARBA" id="ARBA00022771"/>
    </source>
</evidence>
<dbReference type="InterPro" id="IPR036855">
    <property type="entry name" value="Znf_CCCH_sf"/>
</dbReference>
<dbReference type="OrthoDB" id="1401106at2759"/>
<dbReference type="Gramene" id="OIW08812">
    <property type="protein sequence ID" value="OIW08812"/>
    <property type="gene ID" value="TanjilG_16393"/>
</dbReference>
<evidence type="ECO:0000313" key="12">
    <source>
        <dbReference type="Proteomes" id="UP000188354"/>
    </source>
</evidence>
<dbReference type="Pfam" id="PF00642">
    <property type="entry name" value="zf-CCCH"/>
    <property type="match status" value="1"/>
</dbReference>
<organism evidence="11 12">
    <name type="scientific">Lupinus angustifolius</name>
    <name type="common">Narrow-leaved blue lupine</name>
    <dbReference type="NCBI Taxonomy" id="3871"/>
    <lineage>
        <taxon>Eukaryota</taxon>
        <taxon>Viridiplantae</taxon>
        <taxon>Streptophyta</taxon>
        <taxon>Embryophyta</taxon>
        <taxon>Tracheophyta</taxon>
        <taxon>Spermatophyta</taxon>
        <taxon>Magnoliopsida</taxon>
        <taxon>eudicotyledons</taxon>
        <taxon>Gunneridae</taxon>
        <taxon>Pentapetalae</taxon>
        <taxon>rosids</taxon>
        <taxon>fabids</taxon>
        <taxon>Fabales</taxon>
        <taxon>Fabaceae</taxon>
        <taxon>Papilionoideae</taxon>
        <taxon>50 kb inversion clade</taxon>
        <taxon>genistoids sensu lato</taxon>
        <taxon>core genistoids</taxon>
        <taxon>Genisteae</taxon>
        <taxon>Lupinus</taxon>
    </lineage>
</organism>
<evidence type="ECO:0000256" key="7">
    <source>
        <dbReference type="PROSITE-ProRule" id="PRU00723"/>
    </source>
</evidence>
<dbReference type="PROSITE" id="PS50102">
    <property type="entry name" value="RRM"/>
    <property type="match status" value="1"/>
</dbReference>
<evidence type="ECO:0000256" key="5">
    <source>
        <dbReference type="ARBA" id="ARBA00023125"/>
    </source>
</evidence>
<feature type="region of interest" description="Disordered" evidence="8">
    <location>
        <begin position="477"/>
        <end position="496"/>
    </location>
</feature>
<evidence type="ECO:0000256" key="4">
    <source>
        <dbReference type="ARBA" id="ARBA00022884"/>
    </source>
</evidence>
<feature type="compositionally biased region" description="Polar residues" evidence="8">
    <location>
        <begin position="478"/>
        <end position="487"/>
    </location>
</feature>
<evidence type="ECO:0000256" key="1">
    <source>
        <dbReference type="ARBA" id="ARBA00022723"/>
    </source>
</evidence>
<dbReference type="Pfam" id="PF23182">
    <property type="entry name" value="PABC_AtC3H46"/>
    <property type="match status" value="1"/>
</dbReference>
<feature type="domain" description="RRM" evidence="9">
    <location>
        <begin position="299"/>
        <end position="375"/>
    </location>
</feature>
<evidence type="ECO:0000256" key="8">
    <source>
        <dbReference type="SAM" id="MobiDB-lite"/>
    </source>
</evidence>
<accession>A0A1J7H886</accession>
<keyword evidence="3 7" id="KW-0862">Zinc</keyword>
<dbReference type="PROSITE" id="PS50103">
    <property type="entry name" value="ZF_C3H1"/>
    <property type="match status" value="1"/>
</dbReference>
<dbReference type="AlphaFoldDB" id="A0A1J7H886"/>
<reference evidence="11 12" key="1">
    <citation type="journal article" date="2017" name="Plant Biotechnol. J.">
        <title>A comprehensive draft genome sequence for lupin (Lupinus angustifolius), an emerging health food: insights into plant-microbe interactions and legume evolution.</title>
        <authorList>
            <person name="Hane J.K."/>
            <person name="Ming Y."/>
            <person name="Kamphuis L.G."/>
            <person name="Nelson M.N."/>
            <person name="Garg G."/>
            <person name="Atkins C.A."/>
            <person name="Bayer P.E."/>
            <person name="Bravo A."/>
            <person name="Bringans S."/>
            <person name="Cannon S."/>
            <person name="Edwards D."/>
            <person name="Foley R."/>
            <person name="Gao L.L."/>
            <person name="Harrison M.J."/>
            <person name="Huang W."/>
            <person name="Hurgobin B."/>
            <person name="Li S."/>
            <person name="Liu C.W."/>
            <person name="McGrath A."/>
            <person name="Morahan G."/>
            <person name="Murray J."/>
            <person name="Weller J."/>
            <person name="Jian J."/>
            <person name="Singh K.B."/>
        </authorList>
    </citation>
    <scope>NUCLEOTIDE SEQUENCE [LARGE SCALE GENOMIC DNA]</scope>
    <source>
        <strain evidence="12">cv. Tanjil</strain>
        <tissue evidence="11">Whole plant</tissue>
    </source>
</reference>
<dbReference type="Pfam" id="PF00076">
    <property type="entry name" value="RRM_1"/>
    <property type="match status" value="1"/>
</dbReference>
<dbReference type="SUPFAM" id="SSF54928">
    <property type="entry name" value="RNA-binding domain, RBD"/>
    <property type="match status" value="1"/>
</dbReference>
<name>A0A1J7H886_LUPAN</name>
<dbReference type="SUPFAM" id="SSF90229">
    <property type="entry name" value="CCCH zinc finger"/>
    <property type="match status" value="1"/>
</dbReference>
<dbReference type="Gene3D" id="4.10.1000.10">
    <property type="entry name" value="Zinc finger, CCCH-type"/>
    <property type="match status" value="1"/>
</dbReference>
<feature type="region of interest" description="Disordered" evidence="8">
    <location>
        <begin position="505"/>
        <end position="526"/>
    </location>
</feature>
<dbReference type="InterPro" id="IPR056276">
    <property type="entry name" value="AtC3H46-like_PABC-like"/>
</dbReference>
<dbReference type="InterPro" id="IPR012677">
    <property type="entry name" value="Nucleotide-bd_a/b_plait_sf"/>
</dbReference>
<dbReference type="FunFam" id="3.30.70.330:FF:000678">
    <property type="entry name" value="zinc finger CCCH domain-containing protein 53-like isoform X2"/>
    <property type="match status" value="1"/>
</dbReference>
<feature type="domain" description="C3H1-type" evidence="10">
    <location>
        <begin position="180"/>
        <end position="207"/>
    </location>
</feature>
<dbReference type="Gene3D" id="3.30.70.330">
    <property type="match status" value="1"/>
</dbReference>
<dbReference type="Proteomes" id="UP000188354">
    <property type="component" value="Chromosome LG07"/>
</dbReference>
<dbReference type="CDD" id="cd12458">
    <property type="entry name" value="RRM_AtC3H46_like"/>
    <property type="match status" value="1"/>
</dbReference>
<evidence type="ECO:0000256" key="6">
    <source>
        <dbReference type="PROSITE-ProRule" id="PRU00176"/>
    </source>
</evidence>
<feature type="zinc finger region" description="C3H1-type" evidence="7">
    <location>
        <begin position="180"/>
        <end position="207"/>
    </location>
</feature>
<dbReference type="GO" id="GO:0003677">
    <property type="term" value="F:DNA binding"/>
    <property type="evidence" value="ECO:0007669"/>
    <property type="project" value="UniProtKB-KW"/>
</dbReference>
<dbReference type="SMART" id="SM00356">
    <property type="entry name" value="ZnF_C3H1"/>
    <property type="match status" value="1"/>
</dbReference>
<evidence type="ECO:0000256" key="3">
    <source>
        <dbReference type="ARBA" id="ARBA00022833"/>
    </source>
</evidence>
<dbReference type="GO" id="GO:0008270">
    <property type="term" value="F:zinc ion binding"/>
    <property type="evidence" value="ECO:0007669"/>
    <property type="project" value="UniProtKB-KW"/>
</dbReference>
<dbReference type="InterPro" id="IPR034365">
    <property type="entry name" value="AtC3H46-like_RRM"/>
</dbReference>
<keyword evidence="1 7" id="KW-0479">Metal-binding</keyword>
<dbReference type="EMBL" id="CM007367">
    <property type="protein sequence ID" value="OIW08812.1"/>
    <property type="molecule type" value="Genomic_DNA"/>
</dbReference>
<dbReference type="STRING" id="3871.A0A1J7H886"/>
<dbReference type="InterPro" id="IPR035979">
    <property type="entry name" value="RBD_domain_sf"/>
</dbReference>
<evidence type="ECO:0000259" key="9">
    <source>
        <dbReference type="PROSITE" id="PS50102"/>
    </source>
</evidence>
<sequence>MGTYEATDVVITRINNFEPEHAFKIIGHILVNLEDIELIRLASSPDYVLHSLVLRLKTLLGLSSSPNTVPIPTPSLIAPNPFSRFSANRSSLSAFTTNPISPKFTSLVPPEHGSVSKSCLSPRVMMGGECDINEQQMSDYFSFSRDEGLVDPELELGHGNGDVHFHTSYSNGDVCFGSEEIGFKPCHYFAKGFCKNGRNCKFLHTDLTDSVGPFVGSPTRFDGLEQRGGFMRLKAAQQQRFMAMAAAASPASHDKYINFLMQQQNHSPRADFYKFDWCRHERSDFLAMLAAEQHNPSSRQIYLTFPAESTFKDEDVSEYFSTFGPVQDVRIPYQQKRMFGFVTFIYPETVRHILSKLNPHFICDSRVLVKPYKEKGKLLDKKQQHQQQFDRGDFSPCLSSSGHGSKEPCDFHLGARMFYNPHEISLRRKLEEQAELQREIELRGRTMVNLHLPDFVNNPICSGASMPLPHLHGHISNPGLSSDNGNADITGFSGDPVSVISLESQQEVDPTGTHDTDNGNGKESADARIRDINDILESALPDSLSASPTKVAAEDNLSEFSTFSTTLLSSLNNLEL</sequence>
<dbReference type="KEGG" id="lang:109353161"/>
<gene>
    <name evidence="11" type="ORF">TanjilG_16393</name>
</gene>
<dbReference type="PANTHER" id="PTHR24009">
    <property type="entry name" value="RNA-BINDING (RRM/RBD/RNP MOTIFS)"/>
    <property type="match status" value="1"/>
</dbReference>
<keyword evidence="5" id="KW-0238">DNA-binding</keyword>
<keyword evidence="2 7" id="KW-0863">Zinc-finger</keyword>
<proteinExistence type="predicted"/>
<dbReference type="InterPro" id="IPR000571">
    <property type="entry name" value="Znf_CCCH"/>
</dbReference>
<dbReference type="PANTHER" id="PTHR24009:SF41">
    <property type="entry name" value="ZINC FINGER CCCH DOMAIN-CONTAINING PROTEIN 55"/>
    <property type="match status" value="1"/>
</dbReference>
<evidence type="ECO:0000313" key="11">
    <source>
        <dbReference type="EMBL" id="OIW08812.1"/>
    </source>
</evidence>
<dbReference type="OMA" id="LHVGAKM"/>